<accession>A0A840N4N2</accession>
<name>A0A840N4N2_9BRAD</name>
<dbReference type="EMBL" id="JACHIJ010000010">
    <property type="protein sequence ID" value="MBB5055013.1"/>
    <property type="molecule type" value="Genomic_DNA"/>
</dbReference>
<feature type="compositionally biased region" description="Basic and acidic residues" evidence="1">
    <location>
        <begin position="1"/>
        <end position="13"/>
    </location>
</feature>
<comment type="caution">
    <text evidence="2">The sequence shown here is derived from an EMBL/GenBank/DDBJ whole genome shotgun (WGS) entry which is preliminary data.</text>
</comment>
<feature type="region of interest" description="Disordered" evidence="1">
    <location>
        <begin position="1"/>
        <end position="49"/>
    </location>
</feature>
<sequence>MHKGTREQREPKQRAQKMGSVLHPKIRTSDGEQNQQRQASRRCEESSFRRSIAVGVTAGLHPDSCRWIFSQSQSEQQPTQTL</sequence>
<dbReference type="AlphaFoldDB" id="A0A840N4N2"/>
<protein>
    <submittedName>
        <fullName evidence="2">Uncharacterized protein</fullName>
    </submittedName>
</protein>
<dbReference type="Proteomes" id="UP000521227">
    <property type="component" value="Unassembled WGS sequence"/>
</dbReference>
<proteinExistence type="predicted"/>
<dbReference type="RefSeq" id="WP_430641411.1">
    <property type="nucleotide sequence ID" value="NZ_JACHIJ010000010.1"/>
</dbReference>
<gene>
    <name evidence="2" type="ORF">HNQ36_005024</name>
</gene>
<organism evidence="2 3">
    <name type="scientific">Afipia massiliensis</name>
    <dbReference type="NCBI Taxonomy" id="211460"/>
    <lineage>
        <taxon>Bacteria</taxon>
        <taxon>Pseudomonadati</taxon>
        <taxon>Pseudomonadota</taxon>
        <taxon>Alphaproteobacteria</taxon>
        <taxon>Hyphomicrobiales</taxon>
        <taxon>Nitrobacteraceae</taxon>
        <taxon>Afipia</taxon>
    </lineage>
</organism>
<evidence type="ECO:0000256" key="1">
    <source>
        <dbReference type="SAM" id="MobiDB-lite"/>
    </source>
</evidence>
<evidence type="ECO:0000313" key="3">
    <source>
        <dbReference type="Proteomes" id="UP000521227"/>
    </source>
</evidence>
<evidence type="ECO:0000313" key="2">
    <source>
        <dbReference type="EMBL" id="MBB5055013.1"/>
    </source>
</evidence>
<reference evidence="2 3" key="1">
    <citation type="submission" date="2020-08" db="EMBL/GenBank/DDBJ databases">
        <title>Genomic Encyclopedia of Type Strains, Phase IV (KMG-IV): sequencing the most valuable type-strain genomes for metagenomic binning, comparative biology and taxonomic classification.</title>
        <authorList>
            <person name="Goeker M."/>
        </authorList>
    </citation>
    <scope>NUCLEOTIDE SEQUENCE [LARGE SCALE GENOMIC DNA]</scope>
    <source>
        <strain evidence="2 3">DSM 17498</strain>
    </source>
</reference>